<keyword evidence="1 2" id="KW-0597">Phosphoprotein</keyword>
<feature type="domain" description="Response regulatory" evidence="3">
    <location>
        <begin position="4"/>
        <end position="116"/>
    </location>
</feature>
<protein>
    <submittedName>
        <fullName evidence="4">C4-dicarboxylate transport transcriptional regulatory protein DctD</fullName>
    </submittedName>
</protein>
<dbReference type="SMART" id="SM00448">
    <property type="entry name" value="REC"/>
    <property type="match status" value="1"/>
</dbReference>
<reference evidence="4 5" key="1">
    <citation type="submission" date="2020-04" db="EMBL/GenBank/DDBJ databases">
        <authorList>
            <person name="De Canck E."/>
        </authorList>
    </citation>
    <scope>NUCLEOTIDE SEQUENCE [LARGE SCALE GENOMIC DNA]</scope>
    <source>
        <strain evidence="4 5">LMG 27177</strain>
    </source>
</reference>
<dbReference type="Gene3D" id="3.40.50.2300">
    <property type="match status" value="1"/>
</dbReference>
<sequence length="120" mass="12537">MPNLIVIIEDDAGLRRAVERLLSVAGFVARSFGSAEEPGAVESASAADCLILDMQLPGLSGFAFYETLGAPRPPVVFTTAFDSAATREAVERAGPHAALIKPFLGMALLDAVRNATRGPP</sequence>
<dbReference type="InterPro" id="IPR001789">
    <property type="entry name" value="Sig_transdc_resp-reg_receiver"/>
</dbReference>
<dbReference type="PANTHER" id="PTHR44591">
    <property type="entry name" value="STRESS RESPONSE REGULATOR PROTEIN 1"/>
    <property type="match status" value="1"/>
</dbReference>
<dbReference type="AlphaFoldDB" id="A0A6J5H484"/>
<evidence type="ECO:0000256" key="1">
    <source>
        <dbReference type="ARBA" id="ARBA00022553"/>
    </source>
</evidence>
<dbReference type="Pfam" id="PF00072">
    <property type="entry name" value="Response_reg"/>
    <property type="match status" value="1"/>
</dbReference>
<dbReference type="SUPFAM" id="SSF52172">
    <property type="entry name" value="CheY-like"/>
    <property type="match status" value="1"/>
</dbReference>
<keyword evidence="5" id="KW-1185">Reference proteome</keyword>
<dbReference type="Proteomes" id="UP000494252">
    <property type="component" value="Unassembled WGS sequence"/>
</dbReference>
<dbReference type="CDD" id="cd00156">
    <property type="entry name" value="REC"/>
    <property type="match status" value="1"/>
</dbReference>
<dbReference type="PANTHER" id="PTHR44591:SF3">
    <property type="entry name" value="RESPONSE REGULATORY DOMAIN-CONTAINING PROTEIN"/>
    <property type="match status" value="1"/>
</dbReference>
<feature type="modified residue" description="4-aspartylphosphate" evidence="2">
    <location>
        <position position="53"/>
    </location>
</feature>
<dbReference type="InterPro" id="IPR050595">
    <property type="entry name" value="Bact_response_regulator"/>
</dbReference>
<evidence type="ECO:0000256" key="2">
    <source>
        <dbReference type="PROSITE-ProRule" id="PRU00169"/>
    </source>
</evidence>
<dbReference type="PROSITE" id="PS50110">
    <property type="entry name" value="RESPONSE_REGULATORY"/>
    <property type="match status" value="1"/>
</dbReference>
<evidence type="ECO:0000313" key="4">
    <source>
        <dbReference type="EMBL" id="CAB3810253.1"/>
    </source>
</evidence>
<evidence type="ECO:0000259" key="3">
    <source>
        <dbReference type="PROSITE" id="PS50110"/>
    </source>
</evidence>
<name>A0A6J5H484_9BURK</name>
<accession>A0A6J5H484</accession>
<organism evidence="4 5">
    <name type="scientific">Paraburkholderia fynbosensis</name>
    <dbReference type="NCBI Taxonomy" id="1200993"/>
    <lineage>
        <taxon>Bacteria</taxon>
        <taxon>Pseudomonadati</taxon>
        <taxon>Pseudomonadota</taxon>
        <taxon>Betaproteobacteria</taxon>
        <taxon>Burkholderiales</taxon>
        <taxon>Burkholderiaceae</taxon>
        <taxon>Paraburkholderia</taxon>
    </lineage>
</organism>
<dbReference type="GO" id="GO:0000160">
    <property type="term" value="P:phosphorelay signal transduction system"/>
    <property type="evidence" value="ECO:0007669"/>
    <property type="project" value="InterPro"/>
</dbReference>
<gene>
    <name evidence="4" type="primary">dctD_2</name>
    <name evidence="4" type="ORF">LMG27177_07095</name>
</gene>
<evidence type="ECO:0000313" key="5">
    <source>
        <dbReference type="Proteomes" id="UP000494252"/>
    </source>
</evidence>
<dbReference type="InterPro" id="IPR011006">
    <property type="entry name" value="CheY-like_superfamily"/>
</dbReference>
<proteinExistence type="predicted"/>
<dbReference type="EMBL" id="CADIKI010000034">
    <property type="protein sequence ID" value="CAB3810253.1"/>
    <property type="molecule type" value="Genomic_DNA"/>
</dbReference>
<dbReference type="RefSeq" id="WP_175166080.1">
    <property type="nucleotide sequence ID" value="NZ_CADIKI010000034.1"/>
</dbReference>